<evidence type="ECO:0000313" key="5">
    <source>
        <dbReference type="Proteomes" id="UP000590749"/>
    </source>
</evidence>
<dbReference type="Pfam" id="PF08450">
    <property type="entry name" value="SGL"/>
    <property type="match status" value="1"/>
</dbReference>
<organism evidence="4 5">
    <name type="scientific">Actinoplanes campanulatus</name>
    <dbReference type="NCBI Taxonomy" id="113559"/>
    <lineage>
        <taxon>Bacteria</taxon>
        <taxon>Bacillati</taxon>
        <taxon>Actinomycetota</taxon>
        <taxon>Actinomycetes</taxon>
        <taxon>Micromonosporales</taxon>
        <taxon>Micromonosporaceae</taxon>
        <taxon>Actinoplanes</taxon>
    </lineage>
</organism>
<dbReference type="AlphaFoldDB" id="A0A7W5FEG4"/>
<proteinExistence type="predicted"/>
<feature type="repeat" description="NHL" evidence="2">
    <location>
        <begin position="321"/>
        <end position="351"/>
    </location>
</feature>
<dbReference type="Gene3D" id="2.120.10.30">
    <property type="entry name" value="TolB, C-terminal domain"/>
    <property type="match status" value="3"/>
</dbReference>
<dbReference type="InterPro" id="IPR051344">
    <property type="entry name" value="Vgb"/>
</dbReference>
<dbReference type="PROSITE" id="PS51125">
    <property type="entry name" value="NHL"/>
    <property type="match status" value="1"/>
</dbReference>
<dbReference type="InterPro" id="IPR011042">
    <property type="entry name" value="6-blade_b-propeller_TolB-like"/>
</dbReference>
<reference evidence="4 5" key="1">
    <citation type="submission" date="2020-08" db="EMBL/GenBank/DDBJ databases">
        <title>Genomic Encyclopedia of Type Strains, Phase III (KMG-III): the genomes of soil and plant-associated and newly described type strains.</title>
        <authorList>
            <person name="Whitman W."/>
        </authorList>
    </citation>
    <scope>NUCLEOTIDE SEQUENCE [LARGE SCALE GENOMIC DNA]</scope>
    <source>
        <strain evidence="4 5">CECT 3287</strain>
    </source>
</reference>
<dbReference type="PANTHER" id="PTHR40274:SF4">
    <property type="entry name" value="BLL1406 PROTEIN"/>
    <property type="match status" value="1"/>
</dbReference>
<dbReference type="EMBL" id="JACHXF010000006">
    <property type="protein sequence ID" value="MBB3095498.1"/>
    <property type="molecule type" value="Genomic_DNA"/>
</dbReference>
<gene>
    <name evidence="4" type="ORF">FHR83_003168</name>
</gene>
<dbReference type="RefSeq" id="WP_203833740.1">
    <property type="nucleotide sequence ID" value="NZ_BMPW01000004.1"/>
</dbReference>
<evidence type="ECO:0000256" key="1">
    <source>
        <dbReference type="ARBA" id="ARBA00022737"/>
    </source>
</evidence>
<evidence type="ECO:0000259" key="3">
    <source>
        <dbReference type="Pfam" id="PF08450"/>
    </source>
</evidence>
<dbReference type="InterPro" id="IPR011044">
    <property type="entry name" value="Quino_amine_DH_bsu"/>
</dbReference>
<protein>
    <submittedName>
        <fullName evidence="4">Sugar lactone lactonase YvrE</fullName>
    </submittedName>
</protein>
<sequence>MERLTGPSPLRGSNGIAFGPDGLLYVAEYLAGRIRTVDVHTGEVSVLIGADGPVQSPDDLAFDADGNLYVVDLAPGLVWRRTPAGELSVVAEGIRNPNGICCLGNRLFVNEMAFAGRVLEIGAGEPAVLAEGLMLGNAMQAGPDGRLYFPHMFPGSVHRVGPDGGEPELFADELPQTVAVRFDRDGVLHVLLVDENGTIVRVDGDRRTTITTGVPGLDNAAFSGDNRMFVSSFATAGITEVLPDGTTREIVPHGFAGPYGVAVDDDGKVHTADHYRIDRALLPFAHGLAASGDQLHFTSQYGQTGTYDRISGSLRMREVALNHPLGIAVRPDGAVVIAESGAGRVLAITVDDTVEVLAEGLGRPAGVAVDAEGRCYVSDEEHGAVHRLEDGKPVAVAENLSAPQGLAIADGRPVVVESGRGRLIALGPEPRVLAEDLPVAPPRDPQPALMVHDLPGVPRPFAGLATGPDGALYLAGNAEGSILRF</sequence>
<dbReference type="SUPFAM" id="SSF63825">
    <property type="entry name" value="YWTD domain"/>
    <property type="match status" value="2"/>
</dbReference>
<comment type="caution">
    <text evidence="4">The sequence shown here is derived from an EMBL/GenBank/DDBJ whole genome shotgun (WGS) entry which is preliminary data.</text>
</comment>
<evidence type="ECO:0000313" key="4">
    <source>
        <dbReference type="EMBL" id="MBB3095498.1"/>
    </source>
</evidence>
<dbReference type="PANTHER" id="PTHR40274">
    <property type="entry name" value="VIRGINIAMYCIN B LYASE"/>
    <property type="match status" value="1"/>
</dbReference>
<dbReference type="InterPro" id="IPR001258">
    <property type="entry name" value="NHL_repeat"/>
</dbReference>
<evidence type="ECO:0000256" key="2">
    <source>
        <dbReference type="PROSITE-ProRule" id="PRU00504"/>
    </source>
</evidence>
<accession>A0A7W5FEG4</accession>
<feature type="domain" description="SMP-30/Gluconolactonase/LRE-like region" evidence="3">
    <location>
        <begin position="10"/>
        <end position="104"/>
    </location>
</feature>
<name>A0A7W5FEG4_9ACTN</name>
<dbReference type="Proteomes" id="UP000590749">
    <property type="component" value="Unassembled WGS sequence"/>
</dbReference>
<keyword evidence="1" id="KW-0677">Repeat</keyword>
<keyword evidence="5" id="KW-1185">Reference proteome</keyword>
<dbReference type="SUPFAM" id="SSF50969">
    <property type="entry name" value="YVTN repeat-like/Quinoprotein amine dehydrogenase"/>
    <property type="match status" value="1"/>
</dbReference>
<dbReference type="InterPro" id="IPR013658">
    <property type="entry name" value="SGL"/>
</dbReference>